<dbReference type="EMBL" id="UPTC01002136">
    <property type="protein sequence ID" value="VBB33098.1"/>
    <property type="molecule type" value="Genomic_DNA"/>
</dbReference>
<dbReference type="STRING" id="6277.A0A498SSW0"/>
<keyword evidence="2" id="KW-1185">Reference proteome</keyword>
<dbReference type="AlphaFoldDB" id="A0A498SSW0"/>
<gene>
    <name evidence="1" type="ORF">NAV_LOCUS7889</name>
</gene>
<dbReference type="Proteomes" id="UP000276991">
    <property type="component" value="Unassembled WGS sequence"/>
</dbReference>
<organism evidence="1 2">
    <name type="scientific">Acanthocheilonema viteae</name>
    <name type="common">Filarial nematode worm</name>
    <name type="synonym">Dipetalonema viteae</name>
    <dbReference type="NCBI Taxonomy" id="6277"/>
    <lineage>
        <taxon>Eukaryota</taxon>
        <taxon>Metazoa</taxon>
        <taxon>Ecdysozoa</taxon>
        <taxon>Nematoda</taxon>
        <taxon>Chromadorea</taxon>
        <taxon>Rhabditida</taxon>
        <taxon>Spirurina</taxon>
        <taxon>Spiruromorpha</taxon>
        <taxon>Filarioidea</taxon>
        <taxon>Onchocercidae</taxon>
        <taxon>Acanthocheilonema</taxon>
    </lineage>
</organism>
<accession>A0A498SSW0</accession>
<evidence type="ECO:0000313" key="1">
    <source>
        <dbReference type="EMBL" id="VBB33098.1"/>
    </source>
</evidence>
<name>A0A498SSW0_ACAVI</name>
<proteinExistence type="predicted"/>
<reference evidence="1 2" key="1">
    <citation type="submission" date="2018-08" db="EMBL/GenBank/DDBJ databases">
        <authorList>
            <person name="Laetsch R D."/>
            <person name="Stevens L."/>
            <person name="Kumar S."/>
            <person name="Blaxter L. M."/>
        </authorList>
    </citation>
    <scope>NUCLEOTIDE SEQUENCE [LARGE SCALE GENOMIC DNA]</scope>
</reference>
<sequence>MYFQSCRIPKLNINGSEVTGFFHHVDALDCGKNKEKEWAYVDEKGLFTISSDAIKLHGDIKCTVAYFERFNDNKLKIDRQIPITSGSPMIKDYAVVECTGDDQEK</sequence>
<feature type="non-terminal residue" evidence="1">
    <location>
        <position position="105"/>
    </location>
</feature>
<protein>
    <submittedName>
        <fullName evidence="1">Uncharacterized protein</fullName>
    </submittedName>
</protein>
<dbReference type="OrthoDB" id="5861713at2759"/>
<evidence type="ECO:0000313" key="2">
    <source>
        <dbReference type="Proteomes" id="UP000276991"/>
    </source>
</evidence>